<dbReference type="AlphaFoldDB" id="A0A2M4CEM6"/>
<accession>A0A2M4CEM6</accession>
<sequence length="69" mass="7164">MPVVPTCPFVAHPLLLPGGCSSCVPNAGSAAPPLELSRSLLLAMRTAASRTFHTPRTLTHTHTHAHAAS</sequence>
<protein>
    <submittedName>
        <fullName evidence="1">Putative secreted protein</fullName>
    </submittedName>
</protein>
<proteinExistence type="predicted"/>
<dbReference type="EMBL" id="GGFJ01014622">
    <property type="protein sequence ID" value="MBW63763.1"/>
    <property type="molecule type" value="Transcribed_RNA"/>
</dbReference>
<organism evidence="1">
    <name type="scientific">Anopheles marajoara</name>
    <dbReference type="NCBI Taxonomy" id="58244"/>
    <lineage>
        <taxon>Eukaryota</taxon>
        <taxon>Metazoa</taxon>
        <taxon>Ecdysozoa</taxon>
        <taxon>Arthropoda</taxon>
        <taxon>Hexapoda</taxon>
        <taxon>Insecta</taxon>
        <taxon>Pterygota</taxon>
        <taxon>Neoptera</taxon>
        <taxon>Endopterygota</taxon>
        <taxon>Diptera</taxon>
        <taxon>Nematocera</taxon>
        <taxon>Culicoidea</taxon>
        <taxon>Culicidae</taxon>
        <taxon>Anophelinae</taxon>
        <taxon>Anopheles</taxon>
    </lineage>
</organism>
<reference evidence="1" key="1">
    <citation type="submission" date="2018-01" db="EMBL/GenBank/DDBJ databases">
        <title>An insight into the sialome of Amazonian anophelines.</title>
        <authorList>
            <person name="Ribeiro J.M."/>
            <person name="Scarpassa V."/>
            <person name="Calvo E."/>
        </authorList>
    </citation>
    <scope>NUCLEOTIDE SEQUENCE</scope>
    <source>
        <tissue evidence="1">Salivary glands</tissue>
    </source>
</reference>
<name>A0A2M4CEM6_9DIPT</name>
<evidence type="ECO:0000313" key="1">
    <source>
        <dbReference type="EMBL" id="MBW63763.1"/>
    </source>
</evidence>